<keyword evidence="2" id="KW-1185">Reference proteome</keyword>
<dbReference type="EMBL" id="CP122539">
    <property type="protein sequence ID" value="WGH74641.1"/>
    <property type="molecule type" value="Genomic_DNA"/>
</dbReference>
<accession>A0ABY8L0M3</accession>
<evidence type="ECO:0000313" key="2">
    <source>
        <dbReference type="Proteomes" id="UP001232001"/>
    </source>
</evidence>
<reference evidence="1 2" key="1">
    <citation type="submission" date="2023-04" db="EMBL/GenBank/DDBJ databases">
        <title>Tenacibaculum tangerinum sp. nov., isolated from sea tidal flat of South Korea.</title>
        <authorList>
            <person name="Lee S.H."/>
            <person name="Kim J.-J."/>
        </authorList>
    </citation>
    <scope>NUCLEOTIDE SEQUENCE [LARGE SCALE GENOMIC DNA]</scope>
    <source>
        <strain evidence="1 2">GRR-S3-23</strain>
    </source>
</reference>
<dbReference type="Proteomes" id="UP001232001">
    <property type="component" value="Chromosome"/>
</dbReference>
<organism evidence="1 2">
    <name type="scientific">Tenacibaculum tangerinum</name>
    <dbReference type="NCBI Taxonomy" id="3038772"/>
    <lineage>
        <taxon>Bacteria</taxon>
        <taxon>Pseudomonadati</taxon>
        <taxon>Bacteroidota</taxon>
        <taxon>Flavobacteriia</taxon>
        <taxon>Flavobacteriales</taxon>
        <taxon>Flavobacteriaceae</taxon>
        <taxon>Tenacibaculum</taxon>
    </lineage>
</organism>
<evidence type="ECO:0000313" key="1">
    <source>
        <dbReference type="EMBL" id="WGH74641.1"/>
    </source>
</evidence>
<gene>
    <name evidence="1" type="ORF">P8625_11145</name>
</gene>
<proteinExistence type="predicted"/>
<name>A0ABY8L0M3_9FLAO</name>
<protein>
    <submittedName>
        <fullName evidence="1">Uncharacterized protein</fullName>
    </submittedName>
</protein>
<sequence>MKENENLLMSPLWILHNKKKEEKLDRNIAEQFKDIHELKIRKMIYDSLKWAEKNASYEFSKIFERMPNIIKTKYDNAFIYNYLIRFKGFMENEEYGLLTDDRPTNKPWEQE</sequence>
<dbReference type="RefSeq" id="WP_279650536.1">
    <property type="nucleotide sequence ID" value="NZ_CP122539.1"/>
</dbReference>